<evidence type="ECO:0000256" key="2">
    <source>
        <dbReference type="ARBA" id="ARBA00007935"/>
    </source>
</evidence>
<dbReference type="GO" id="GO:0005886">
    <property type="term" value="C:plasma membrane"/>
    <property type="evidence" value="ECO:0007669"/>
    <property type="project" value="UniProtKB-SubCell"/>
</dbReference>
<dbReference type="GO" id="GO:0033214">
    <property type="term" value="P:siderophore-iron import into cell"/>
    <property type="evidence" value="ECO:0007669"/>
    <property type="project" value="TreeGrafter"/>
</dbReference>
<gene>
    <name evidence="9" type="ORF">SAMN06273572_10443</name>
</gene>
<keyword evidence="4" id="KW-1003">Cell membrane</keyword>
<evidence type="ECO:0000256" key="6">
    <source>
        <dbReference type="ARBA" id="ARBA00022989"/>
    </source>
</evidence>
<keyword evidence="3" id="KW-0813">Transport</keyword>
<dbReference type="Proteomes" id="UP000220034">
    <property type="component" value="Unassembled WGS sequence"/>
</dbReference>
<dbReference type="RefSeq" id="WP_097929907.1">
    <property type="nucleotide sequence ID" value="NZ_OCTN01000004.1"/>
</dbReference>
<feature type="transmembrane region" description="Helical" evidence="8">
    <location>
        <begin position="131"/>
        <end position="149"/>
    </location>
</feature>
<dbReference type="EMBL" id="OCTN01000004">
    <property type="protein sequence ID" value="SOH94345.1"/>
    <property type="molecule type" value="Genomic_DNA"/>
</dbReference>
<feature type="transmembrane region" description="Helical" evidence="8">
    <location>
        <begin position="99"/>
        <end position="119"/>
    </location>
</feature>
<evidence type="ECO:0000256" key="5">
    <source>
        <dbReference type="ARBA" id="ARBA00022692"/>
    </source>
</evidence>
<dbReference type="PANTHER" id="PTHR30472">
    <property type="entry name" value="FERRIC ENTEROBACTIN TRANSPORT SYSTEM PERMEASE PROTEIN"/>
    <property type="match status" value="1"/>
</dbReference>
<keyword evidence="5 8" id="KW-0812">Transmembrane</keyword>
<feature type="transmembrane region" description="Helical" evidence="8">
    <location>
        <begin position="288"/>
        <end position="309"/>
    </location>
</feature>
<feature type="transmembrane region" description="Helical" evidence="8">
    <location>
        <begin position="223"/>
        <end position="249"/>
    </location>
</feature>
<protein>
    <submittedName>
        <fullName evidence="9">Iron complex transport system permease protein</fullName>
    </submittedName>
</protein>
<organism evidence="9 10">
    <name type="scientific">Pontivivens marinum</name>
    <dbReference type="NCBI Taxonomy" id="1690039"/>
    <lineage>
        <taxon>Bacteria</taxon>
        <taxon>Pseudomonadati</taxon>
        <taxon>Pseudomonadota</taxon>
        <taxon>Alphaproteobacteria</taxon>
        <taxon>Rhodobacterales</taxon>
        <taxon>Paracoccaceae</taxon>
        <taxon>Pontivivens</taxon>
    </lineage>
</organism>
<accession>A0A2C9CT53</accession>
<evidence type="ECO:0000256" key="1">
    <source>
        <dbReference type="ARBA" id="ARBA00004651"/>
    </source>
</evidence>
<evidence type="ECO:0000256" key="7">
    <source>
        <dbReference type="ARBA" id="ARBA00023136"/>
    </source>
</evidence>
<evidence type="ECO:0000256" key="3">
    <source>
        <dbReference type="ARBA" id="ARBA00022448"/>
    </source>
</evidence>
<dbReference type="Pfam" id="PF01032">
    <property type="entry name" value="FecCD"/>
    <property type="match status" value="1"/>
</dbReference>
<dbReference type="InterPro" id="IPR037294">
    <property type="entry name" value="ABC_BtuC-like"/>
</dbReference>
<evidence type="ECO:0000313" key="9">
    <source>
        <dbReference type="EMBL" id="SOH94345.1"/>
    </source>
</evidence>
<comment type="subcellular location">
    <subcellularLocation>
        <location evidence="1">Cell membrane</location>
        <topology evidence="1">Multi-pass membrane protein</topology>
    </subcellularLocation>
</comment>
<evidence type="ECO:0000256" key="4">
    <source>
        <dbReference type="ARBA" id="ARBA00022475"/>
    </source>
</evidence>
<sequence length="314" mass="33729">MPNMRIVLLAVLLVIFSATFLIWGLSGRIWFILELRAVKLSALIVVGCAVGVSTVLFQTISGNRILTPSIMGFDALFILIQTMLVFMLGGFGYTQLPQLAVFGGEIAAMVLASLALFTLIHRRSRHDLQMLILVGVIFGLMFRSMASFLQRVMDPSEFAVVQGAMFASFGGIDRVELLLAGTTIMLLSVGILRWASLCDVVALGRGPAQSLGVNYNAVERRLLIVITVLVSCATALVGPITFLGLLAASLAHALMRTHRHILLLPAAAMIAAIILVAGQALFERVLGLQSTLAVVVEFAGGVLFLILLIQGKIR</sequence>
<feature type="transmembrane region" description="Helical" evidence="8">
    <location>
        <begin position="72"/>
        <end position="93"/>
    </location>
</feature>
<dbReference type="AlphaFoldDB" id="A0A2C9CT53"/>
<dbReference type="OrthoDB" id="9796260at2"/>
<comment type="similarity">
    <text evidence="2">Belongs to the binding-protein-dependent transport system permease family. FecCD subfamily.</text>
</comment>
<feature type="transmembrane region" description="Helical" evidence="8">
    <location>
        <begin position="40"/>
        <end position="60"/>
    </location>
</feature>
<feature type="transmembrane region" description="Helical" evidence="8">
    <location>
        <begin position="184"/>
        <end position="203"/>
    </location>
</feature>
<name>A0A2C9CT53_9RHOB</name>
<keyword evidence="10" id="KW-1185">Reference proteome</keyword>
<dbReference type="Gene3D" id="1.10.3470.10">
    <property type="entry name" value="ABC transporter involved in vitamin B12 uptake, BtuC"/>
    <property type="match status" value="1"/>
</dbReference>
<dbReference type="InterPro" id="IPR000522">
    <property type="entry name" value="ABC_transptr_permease_BtuC"/>
</dbReference>
<reference evidence="10" key="1">
    <citation type="submission" date="2017-09" db="EMBL/GenBank/DDBJ databases">
        <authorList>
            <person name="Varghese N."/>
            <person name="Submissions S."/>
        </authorList>
    </citation>
    <scope>NUCLEOTIDE SEQUENCE [LARGE SCALE GENOMIC DNA]</scope>
    <source>
        <strain evidence="10">C7</strain>
    </source>
</reference>
<dbReference type="SUPFAM" id="SSF81345">
    <property type="entry name" value="ABC transporter involved in vitamin B12 uptake, BtuC"/>
    <property type="match status" value="1"/>
</dbReference>
<proteinExistence type="inferred from homology"/>
<evidence type="ECO:0000313" key="10">
    <source>
        <dbReference type="Proteomes" id="UP000220034"/>
    </source>
</evidence>
<keyword evidence="7 8" id="KW-0472">Membrane</keyword>
<dbReference type="GO" id="GO:0022857">
    <property type="term" value="F:transmembrane transporter activity"/>
    <property type="evidence" value="ECO:0007669"/>
    <property type="project" value="InterPro"/>
</dbReference>
<feature type="transmembrane region" description="Helical" evidence="8">
    <location>
        <begin position="261"/>
        <end position="282"/>
    </location>
</feature>
<keyword evidence="6 8" id="KW-1133">Transmembrane helix</keyword>
<dbReference type="PANTHER" id="PTHR30472:SF19">
    <property type="entry name" value="PETROBACTIN IMPORT SYSTEM PERMEASE PROTEIN YCLO"/>
    <property type="match status" value="1"/>
</dbReference>
<evidence type="ECO:0000256" key="8">
    <source>
        <dbReference type="SAM" id="Phobius"/>
    </source>
</evidence>